<accession>A0A1B7MP88</accession>
<gene>
    <name evidence="2" type="ORF">K503DRAFT_444548</name>
</gene>
<protein>
    <recommendedName>
        <fullName evidence="1">DUF6699 domain-containing protein</fullName>
    </recommendedName>
</protein>
<name>A0A1B7MP88_9AGAM</name>
<evidence type="ECO:0000259" key="1">
    <source>
        <dbReference type="Pfam" id="PF20415"/>
    </source>
</evidence>
<proteinExistence type="predicted"/>
<organism evidence="2 3">
    <name type="scientific">Rhizopogon vinicolor AM-OR11-026</name>
    <dbReference type="NCBI Taxonomy" id="1314800"/>
    <lineage>
        <taxon>Eukaryota</taxon>
        <taxon>Fungi</taxon>
        <taxon>Dikarya</taxon>
        <taxon>Basidiomycota</taxon>
        <taxon>Agaricomycotina</taxon>
        <taxon>Agaricomycetes</taxon>
        <taxon>Agaricomycetidae</taxon>
        <taxon>Boletales</taxon>
        <taxon>Suillineae</taxon>
        <taxon>Rhizopogonaceae</taxon>
        <taxon>Rhizopogon</taxon>
    </lineage>
</organism>
<sequence length="149" mass="16921">MALHPLLDCGPNLMFNVARDLAYVRLRPDCSPTRLQEPAVHPSISHMTIAIFETWSIEVMVMNPRGITVHDVLFRIREHLNRSVAAHEMHGPLHAVAMHSFRARCRADPREHAQGVKRVDFLGPKVFFNGLTRARDGSDSWDLHFSHGV</sequence>
<feature type="domain" description="DUF6699" evidence="1">
    <location>
        <begin position="14"/>
        <end position="137"/>
    </location>
</feature>
<dbReference type="InterPro" id="IPR046522">
    <property type="entry name" value="DUF6699"/>
</dbReference>
<keyword evidence="3" id="KW-1185">Reference proteome</keyword>
<dbReference type="Pfam" id="PF20415">
    <property type="entry name" value="DUF6699"/>
    <property type="match status" value="1"/>
</dbReference>
<dbReference type="AlphaFoldDB" id="A0A1B7MP88"/>
<dbReference type="STRING" id="1314800.A0A1B7MP88"/>
<dbReference type="OrthoDB" id="3265169at2759"/>
<evidence type="ECO:0000313" key="3">
    <source>
        <dbReference type="Proteomes" id="UP000092154"/>
    </source>
</evidence>
<reference evidence="2 3" key="1">
    <citation type="submission" date="2016-06" db="EMBL/GenBank/DDBJ databases">
        <title>Comparative genomics of the ectomycorrhizal sister species Rhizopogon vinicolor and Rhizopogon vesiculosus (Basidiomycota: Boletales) reveals a divergence of the mating type B locus.</title>
        <authorList>
            <consortium name="DOE Joint Genome Institute"/>
            <person name="Mujic A.B."/>
            <person name="Kuo A."/>
            <person name="Tritt A."/>
            <person name="Lipzen A."/>
            <person name="Chen C."/>
            <person name="Johnson J."/>
            <person name="Sharma A."/>
            <person name="Barry K."/>
            <person name="Grigoriev I.V."/>
            <person name="Spatafora J.W."/>
        </authorList>
    </citation>
    <scope>NUCLEOTIDE SEQUENCE [LARGE SCALE GENOMIC DNA]</scope>
    <source>
        <strain evidence="2 3">AM-OR11-026</strain>
    </source>
</reference>
<evidence type="ECO:0000313" key="2">
    <source>
        <dbReference type="EMBL" id="OAX34422.1"/>
    </source>
</evidence>
<dbReference type="InParanoid" id="A0A1B7MP88"/>
<dbReference type="Proteomes" id="UP000092154">
    <property type="component" value="Unassembled WGS sequence"/>
</dbReference>
<dbReference type="EMBL" id="KV448614">
    <property type="protein sequence ID" value="OAX34422.1"/>
    <property type="molecule type" value="Genomic_DNA"/>
</dbReference>